<dbReference type="OrthoDB" id="3806873at2"/>
<sequence>MSVGEDTHLAGVDRARVVPWLAAHVDGLVAPVEFALVSGGRSNLTYRITDAAGRGYALRRPPMGGVLATAHDMSREWRFISALAPTAVPVAPPLAYCADPGVTGAEFYVMGFVEGRVLADHDAGVALGAPACARAGEHLVEVLVALHALDPAEVGLGDLVRRTGYVERQLRRWHAQLHASAAQLPAMATEVALLDEVHDLLVAHVPRQSTGVVHGDYRPGNMAFGADGTVRAVFDWELATTGDPLADLGWLASSWQDPGEETAATTPGPSTAPGSPRRAELVQRYARLSGRDVSNLPYWVAFSRWRSACIGAGVQARYLAGHMADDGYLAEARARAEQGARLGEAARDALRQLGI</sequence>
<dbReference type="PANTHER" id="PTHR21310:SF40">
    <property type="entry name" value="AMINOGLYCOSIDE PHOSPHOTRANSFERASE DOMAIN-CONTAINING PROTEIN-RELATED"/>
    <property type="match status" value="1"/>
</dbReference>
<dbReference type="AlphaFoldDB" id="A0A543DRK2"/>
<keyword evidence="3" id="KW-0418">Kinase</keyword>
<dbReference type="Pfam" id="PF01636">
    <property type="entry name" value="APH"/>
    <property type="match status" value="1"/>
</dbReference>
<gene>
    <name evidence="3" type="ORF">FB558_4528</name>
</gene>
<evidence type="ECO:0000259" key="2">
    <source>
        <dbReference type="Pfam" id="PF01636"/>
    </source>
</evidence>
<dbReference type="GO" id="GO:0016301">
    <property type="term" value="F:kinase activity"/>
    <property type="evidence" value="ECO:0007669"/>
    <property type="project" value="UniProtKB-KW"/>
</dbReference>
<evidence type="ECO:0000313" key="3">
    <source>
        <dbReference type="EMBL" id="TQM11955.1"/>
    </source>
</evidence>
<dbReference type="Proteomes" id="UP000315677">
    <property type="component" value="Unassembled WGS sequence"/>
</dbReference>
<accession>A0A543DRK2</accession>
<dbReference type="InterPro" id="IPR002575">
    <property type="entry name" value="Aminoglycoside_PTrfase"/>
</dbReference>
<dbReference type="InterPro" id="IPR051678">
    <property type="entry name" value="AGP_Transferase"/>
</dbReference>
<feature type="domain" description="Aminoglycoside phosphotransferase" evidence="2">
    <location>
        <begin position="35"/>
        <end position="262"/>
    </location>
</feature>
<keyword evidence="4" id="KW-1185">Reference proteome</keyword>
<dbReference type="InterPro" id="IPR011009">
    <property type="entry name" value="Kinase-like_dom_sf"/>
</dbReference>
<proteinExistence type="predicted"/>
<protein>
    <submittedName>
        <fullName evidence="3">Aminoglycoside phosphotransferase (APT) family kinase protein</fullName>
    </submittedName>
</protein>
<evidence type="ECO:0000313" key="4">
    <source>
        <dbReference type="Proteomes" id="UP000315677"/>
    </source>
</evidence>
<dbReference type="Gene3D" id="3.30.200.20">
    <property type="entry name" value="Phosphorylase Kinase, domain 1"/>
    <property type="match status" value="1"/>
</dbReference>
<dbReference type="EMBL" id="VFPA01000002">
    <property type="protein sequence ID" value="TQM11955.1"/>
    <property type="molecule type" value="Genomic_DNA"/>
</dbReference>
<dbReference type="Gene3D" id="3.90.1200.10">
    <property type="match status" value="1"/>
</dbReference>
<organism evidence="3 4">
    <name type="scientific">Pseudonocardia kunmingensis</name>
    <dbReference type="NCBI Taxonomy" id="630975"/>
    <lineage>
        <taxon>Bacteria</taxon>
        <taxon>Bacillati</taxon>
        <taxon>Actinomycetota</taxon>
        <taxon>Actinomycetes</taxon>
        <taxon>Pseudonocardiales</taxon>
        <taxon>Pseudonocardiaceae</taxon>
        <taxon>Pseudonocardia</taxon>
    </lineage>
</organism>
<name>A0A543DRK2_9PSEU</name>
<dbReference type="RefSeq" id="WP_142056369.1">
    <property type="nucleotide sequence ID" value="NZ_VFPA01000002.1"/>
</dbReference>
<reference evidence="3 4" key="1">
    <citation type="submission" date="2019-06" db="EMBL/GenBank/DDBJ databases">
        <title>Sequencing the genomes of 1000 actinobacteria strains.</title>
        <authorList>
            <person name="Klenk H.-P."/>
        </authorList>
    </citation>
    <scope>NUCLEOTIDE SEQUENCE [LARGE SCALE GENOMIC DNA]</scope>
    <source>
        <strain evidence="3 4">DSM 45301</strain>
    </source>
</reference>
<comment type="caution">
    <text evidence="3">The sequence shown here is derived from an EMBL/GenBank/DDBJ whole genome shotgun (WGS) entry which is preliminary data.</text>
</comment>
<feature type="compositionally biased region" description="Low complexity" evidence="1">
    <location>
        <begin position="262"/>
        <end position="276"/>
    </location>
</feature>
<evidence type="ECO:0000256" key="1">
    <source>
        <dbReference type="SAM" id="MobiDB-lite"/>
    </source>
</evidence>
<dbReference type="InterPro" id="IPR041726">
    <property type="entry name" value="ACAD10_11_N"/>
</dbReference>
<keyword evidence="3" id="KW-0808">Transferase</keyword>
<dbReference type="SUPFAM" id="SSF56112">
    <property type="entry name" value="Protein kinase-like (PK-like)"/>
    <property type="match status" value="1"/>
</dbReference>
<feature type="region of interest" description="Disordered" evidence="1">
    <location>
        <begin position="258"/>
        <end position="277"/>
    </location>
</feature>
<dbReference type="PANTHER" id="PTHR21310">
    <property type="entry name" value="AMINOGLYCOSIDE PHOSPHOTRANSFERASE-RELATED-RELATED"/>
    <property type="match status" value="1"/>
</dbReference>
<dbReference type="CDD" id="cd05154">
    <property type="entry name" value="ACAD10_11_N-like"/>
    <property type="match status" value="1"/>
</dbReference>